<dbReference type="EMBL" id="OZ004259">
    <property type="protein sequence ID" value="CAK7915789.1"/>
    <property type="molecule type" value="Genomic_DNA"/>
</dbReference>
<feature type="region of interest" description="Disordered" evidence="5">
    <location>
        <begin position="136"/>
        <end position="208"/>
    </location>
</feature>
<feature type="region of interest" description="Disordered" evidence="5">
    <location>
        <begin position="248"/>
        <end position="272"/>
    </location>
</feature>
<evidence type="ECO:0000259" key="6">
    <source>
        <dbReference type="PROSITE" id="PS50048"/>
    </source>
</evidence>
<sequence>MDASYSDEYDSELYADIQRYLGEFQLNVSPERSSSPAEAAAAAQAAIATANAPSSSFITVFRKKSLEELKISTQPRSMNIYEHNLETPELDRSDPTKSKSSCGRCRQLKKKCSRELPECSSCQSSDKLCVYIPRKGTSSKSRETSPSNSISASPTSPTKSNSTAIKRSSSTSSQSKKQRSDSMSNSCTSSTTSSPTSIHPSTHRLSTSSYSSLNLKSLNNPIPQLPRVQRNSVSIPMMPILSTFSMPSSSSSTVSALPTSSSSPSSLSSNSASFSSTSSMSSAFHFPPLENVVHLPPIEDLIQGIPSRPGAQRNRYSMPNILEKPSSYIKRDI</sequence>
<dbReference type="Gene3D" id="4.10.240.10">
    <property type="entry name" value="Zn(2)-C6 fungal-type DNA-binding domain"/>
    <property type="match status" value="1"/>
</dbReference>
<feature type="compositionally biased region" description="Low complexity" evidence="5">
    <location>
        <begin position="144"/>
        <end position="208"/>
    </location>
</feature>
<name>A0ABP0EJC2_9ASCO</name>
<evidence type="ECO:0000313" key="8">
    <source>
        <dbReference type="Proteomes" id="UP001497600"/>
    </source>
</evidence>
<dbReference type="InterPro" id="IPR001138">
    <property type="entry name" value="Zn2Cys6_DnaBD"/>
</dbReference>
<keyword evidence="3" id="KW-0804">Transcription</keyword>
<keyword evidence="4" id="KW-0539">Nucleus</keyword>
<dbReference type="Pfam" id="PF00172">
    <property type="entry name" value="Zn_clus"/>
    <property type="match status" value="1"/>
</dbReference>
<evidence type="ECO:0000256" key="5">
    <source>
        <dbReference type="SAM" id="MobiDB-lite"/>
    </source>
</evidence>
<dbReference type="PANTHER" id="PTHR31069:SF12">
    <property type="entry name" value="TRANSCRIPTION FACTOR DOMAIN-CONTAINING PROTEIN"/>
    <property type="match status" value="1"/>
</dbReference>
<evidence type="ECO:0000256" key="3">
    <source>
        <dbReference type="ARBA" id="ARBA00023163"/>
    </source>
</evidence>
<dbReference type="PROSITE" id="PS50048">
    <property type="entry name" value="ZN2_CY6_FUNGAL_2"/>
    <property type="match status" value="1"/>
</dbReference>
<keyword evidence="2" id="KW-0238">DNA-binding</keyword>
<evidence type="ECO:0000313" key="7">
    <source>
        <dbReference type="EMBL" id="CAK7915789.1"/>
    </source>
</evidence>
<dbReference type="CDD" id="cd00067">
    <property type="entry name" value="GAL4"/>
    <property type="match status" value="1"/>
</dbReference>
<proteinExistence type="predicted"/>
<evidence type="ECO:0000256" key="4">
    <source>
        <dbReference type="ARBA" id="ARBA00023242"/>
    </source>
</evidence>
<evidence type="ECO:0000256" key="1">
    <source>
        <dbReference type="ARBA" id="ARBA00023015"/>
    </source>
</evidence>
<dbReference type="SUPFAM" id="SSF57701">
    <property type="entry name" value="Zn2/Cys6 DNA-binding domain"/>
    <property type="match status" value="1"/>
</dbReference>
<reference evidence="7 8" key="1">
    <citation type="submission" date="2024-01" db="EMBL/GenBank/DDBJ databases">
        <authorList>
            <consortium name="Genoscope - CEA"/>
            <person name="William W."/>
        </authorList>
    </citation>
    <scope>NUCLEOTIDE SEQUENCE [LARGE SCALE GENOMIC DNA]</scope>
    <source>
        <strain evidence="7 8">29B2s-10</strain>
    </source>
</reference>
<feature type="domain" description="Zn(2)-C6 fungal-type" evidence="6">
    <location>
        <begin position="101"/>
        <end position="131"/>
    </location>
</feature>
<keyword evidence="1" id="KW-0805">Transcription regulation</keyword>
<protein>
    <recommendedName>
        <fullName evidence="6">Zn(2)-C6 fungal-type domain-containing protein</fullName>
    </recommendedName>
</protein>
<keyword evidence="8" id="KW-1185">Reference proteome</keyword>
<organism evidence="7 8">
    <name type="scientific">[Candida] anglica</name>
    <dbReference type="NCBI Taxonomy" id="148631"/>
    <lineage>
        <taxon>Eukaryota</taxon>
        <taxon>Fungi</taxon>
        <taxon>Dikarya</taxon>
        <taxon>Ascomycota</taxon>
        <taxon>Saccharomycotina</taxon>
        <taxon>Pichiomycetes</taxon>
        <taxon>Debaryomycetaceae</taxon>
        <taxon>Kurtzmaniella</taxon>
    </lineage>
</organism>
<dbReference type="SMART" id="SM00066">
    <property type="entry name" value="GAL4"/>
    <property type="match status" value="1"/>
</dbReference>
<dbReference type="Proteomes" id="UP001497600">
    <property type="component" value="Chromosome G"/>
</dbReference>
<dbReference type="PROSITE" id="PS00463">
    <property type="entry name" value="ZN2_CY6_FUNGAL_1"/>
    <property type="match status" value="1"/>
</dbReference>
<dbReference type="PANTHER" id="PTHR31069">
    <property type="entry name" value="OLEATE-ACTIVATED TRANSCRIPTION FACTOR 1-RELATED"/>
    <property type="match status" value="1"/>
</dbReference>
<dbReference type="InterPro" id="IPR050675">
    <property type="entry name" value="OAF3"/>
</dbReference>
<dbReference type="InterPro" id="IPR036864">
    <property type="entry name" value="Zn2-C6_fun-type_DNA-bd_sf"/>
</dbReference>
<gene>
    <name evidence="7" type="ORF">CAAN4_G00892</name>
</gene>
<evidence type="ECO:0000256" key="2">
    <source>
        <dbReference type="ARBA" id="ARBA00023125"/>
    </source>
</evidence>
<accession>A0ABP0EJC2</accession>